<evidence type="ECO:0000313" key="2">
    <source>
        <dbReference type="Proteomes" id="UP000824189"/>
    </source>
</evidence>
<protein>
    <submittedName>
        <fullName evidence="1">Uncharacterized protein</fullName>
    </submittedName>
</protein>
<comment type="caution">
    <text evidence="1">The sequence shown here is derived from an EMBL/GenBank/DDBJ whole genome shotgun (WGS) entry which is preliminary data.</text>
</comment>
<dbReference type="AlphaFoldDB" id="A0A9D1RYX1"/>
<reference evidence="1" key="2">
    <citation type="submission" date="2021-04" db="EMBL/GenBank/DDBJ databases">
        <authorList>
            <person name="Gilroy R."/>
        </authorList>
    </citation>
    <scope>NUCLEOTIDE SEQUENCE</scope>
    <source>
        <strain evidence="1">4376</strain>
    </source>
</reference>
<gene>
    <name evidence="1" type="ORF">H9867_09505</name>
</gene>
<organism evidence="1 2">
    <name type="scientific">Candidatus Corynebacterium gallistercoris</name>
    <dbReference type="NCBI Taxonomy" id="2838530"/>
    <lineage>
        <taxon>Bacteria</taxon>
        <taxon>Bacillati</taxon>
        <taxon>Actinomycetota</taxon>
        <taxon>Actinomycetes</taxon>
        <taxon>Mycobacteriales</taxon>
        <taxon>Corynebacteriaceae</taxon>
        <taxon>Corynebacterium</taxon>
    </lineage>
</organism>
<evidence type="ECO:0000313" key="1">
    <source>
        <dbReference type="EMBL" id="HIW96694.1"/>
    </source>
</evidence>
<proteinExistence type="predicted"/>
<name>A0A9D1RYX1_9CORY</name>
<dbReference type="Proteomes" id="UP000824189">
    <property type="component" value="Unassembled WGS sequence"/>
</dbReference>
<reference evidence="1" key="1">
    <citation type="journal article" date="2021" name="PeerJ">
        <title>Extensive microbial diversity within the chicken gut microbiome revealed by metagenomics and culture.</title>
        <authorList>
            <person name="Gilroy R."/>
            <person name="Ravi A."/>
            <person name="Getino M."/>
            <person name="Pursley I."/>
            <person name="Horton D.L."/>
            <person name="Alikhan N.F."/>
            <person name="Baker D."/>
            <person name="Gharbi K."/>
            <person name="Hall N."/>
            <person name="Watson M."/>
            <person name="Adriaenssens E.M."/>
            <person name="Foster-Nyarko E."/>
            <person name="Jarju S."/>
            <person name="Secka A."/>
            <person name="Antonio M."/>
            <person name="Oren A."/>
            <person name="Chaudhuri R.R."/>
            <person name="La Ragione R."/>
            <person name="Hildebrand F."/>
            <person name="Pallen M.J."/>
        </authorList>
    </citation>
    <scope>NUCLEOTIDE SEQUENCE</scope>
    <source>
        <strain evidence="1">4376</strain>
    </source>
</reference>
<dbReference type="EMBL" id="DXFZ01000111">
    <property type="protein sequence ID" value="HIW96694.1"/>
    <property type="molecule type" value="Genomic_DNA"/>
</dbReference>
<accession>A0A9D1RYX1</accession>
<sequence length="68" mass="7840">MAIINNLDNADDRRIFSRTLFGKVDQRKEQGEKFDRTMTEDDKIAMQAVINQVAIEAMLIAETLDDYC</sequence>